<feature type="signal peptide" evidence="12">
    <location>
        <begin position="1"/>
        <end position="24"/>
    </location>
</feature>
<organism evidence="15 16">
    <name type="scientific">Oryzias melastigma</name>
    <name type="common">Marine medaka</name>
    <dbReference type="NCBI Taxonomy" id="30732"/>
    <lineage>
        <taxon>Eukaryota</taxon>
        <taxon>Metazoa</taxon>
        <taxon>Chordata</taxon>
        <taxon>Craniata</taxon>
        <taxon>Vertebrata</taxon>
        <taxon>Euteleostomi</taxon>
        <taxon>Actinopterygii</taxon>
        <taxon>Neopterygii</taxon>
        <taxon>Teleostei</taxon>
        <taxon>Neoteleostei</taxon>
        <taxon>Acanthomorphata</taxon>
        <taxon>Ovalentaria</taxon>
        <taxon>Atherinomorphae</taxon>
        <taxon>Beloniformes</taxon>
        <taxon>Adrianichthyidae</taxon>
        <taxon>Oryziinae</taxon>
        <taxon>Oryzias</taxon>
    </lineage>
</organism>
<dbReference type="GeneTree" id="ENSGT00950000183053"/>
<sequence length="155" mass="18108">MTRFLARIFFLETLTLILLQGVLMSQDILESSPRLLRDSKEFGSRRSQLSETTKSRQKRCTCYSYTDKECVYYCHLDIIWINTPERTVPYGMSSYRGQQRRRRAVRGRPSESEGPRTPRCVCAAADKDAECRDFCWSNLRQTLRTRNLHRVSGLG</sequence>
<dbReference type="GO" id="GO:0031708">
    <property type="term" value="F:endothelin B receptor binding"/>
    <property type="evidence" value="ECO:0007669"/>
    <property type="project" value="TreeGrafter"/>
</dbReference>
<dbReference type="PRINTS" id="PR00365">
    <property type="entry name" value="ENDOTHELIN"/>
</dbReference>
<dbReference type="SMART" id="SM00272">
    <property type="entry name" value="END"/>
    <property type="match status" value="2"/>
</dbReference>
<protein>
    <recommendedName>
        <fullName evidence="9">Endothelin-3</fullName>
    </recommendedName>
    <alternativeName>
        <fullName evidence="10">Preproendothelin-3</fullName>
    </alternativeName>
</protein>
<keyword evidence="5 12" id="KW-0732">Signal</keyword>
<comment type="similarity">
    <text evidence="3">Belongs to the endothelin/sarafotoxin family.</text>
</comment>
<accession>A0A3B3BC33</accession>
<dbReference type="EMBL" id="WKFB01000105">
    <property type="protein sequence ID" value="KAF6735516.1"/>
    <property type="molecule type" value="Genomic_DNA"/>
</dbReference>
<evidence type="ECO:0000256" key="9">
    <source>
        <dbReference type="ARBA" id="ARBA00040198"/>
    </source>
</evidence>
<comment type="subcellular location">
    <subcellularLocation>
        <location evidence="2">Secreted</location>
    </subcellularLocation>
</comment>
<reference evidence="15" key="1">
    <citation type="submission" date="2025-05" db="UniProtKB">
        <authorList>
            <consortium name="Ensembl"/>
        </authorList>
    </citation>
    <scope>IDENTIFICATION</scope>
</reference>
<evidence type="ECO:0000256" key="6">
    <source>
        <dbReference type="ARBA" id="ARBA00022858"/>
    </source>
</evidence>
<evidence type="ECO:0000256" key="2">
    <source>
        <dbReference type="ARBA" id="ARBA00004613"/>
    </source>
</evidence>
<keyword evidence="6" id="KW-0838">Vasoactive</keyword>
<dbReference type="PANTHER" id="PTHR13874">
    <property type="entry name" value="ENDOTHELIN"/>
    <property type="match status" value="1"/>
</dbReference>
<evidence type="ECO:0000256" key="5">
    <source>
        <dbReference type="ARBA" id="ARBA00022729"/>
    </source>
</evidence>
<dbReference type="Proteomes" id="UP000646548">
    <property type="component" value="Unassembled WGS sequence"/>
</dbReference>
<evidence type="ECO:0000313" key="14">
    <source>
        <dbReference type="EMBL" id="KAF6735516.1"/>
    </source>
</evidence>
<gene>
    <name evidence="14" type="ORF">FQA47_019963</name>
</gene>
<keyword evidence="4" id="KW-0964">Secreted</keyword>
<dbReference type="Pfam" id="PF00322">
    <property type="entry name" value="Endothelin"/>
    <property type="match status" value="1"/>
</dbReference>
<evidence type="ECO:0000256" key="4">
    <source>
        <dbReference type="ARBA" id="ARBA00022525"/>
    </source>
</evidence>
<evidence type="ECO:0000256" key="3">
    <source>
        <dbReference type="ARBA" id="ARBA00010959"/>
    </source>
</evidence>
<evidence type="ECO:0000259" key="13">
    <source>
        <dbReference type="SMART" id="SM00272"/>
    </source>
</evidence>
<evidence type="ECO:0000256" key="1">
    <source>
        <dbReference type="ARBA" id="ARBA00003023"/>
    </source>
</evidence>
<dbReference type="InterPro" id="IPR001928">
    <property type="entry name" value="Endothln-like_toxin"/>
</dbReference>
<keyword evidence="8" id="KW-0839">Vasoconstrictor</keyword>
<feature type="domain" description="Endothelin-like toxin" evidence="13">
    <location>
        <begin position="119"/>
        <end position="141"/>
    </location>
</feature>
<dbReference type="GO" id="GO:0003100">
    <property type="term" value="P:regulation of systemic arterial blood pressure by endothelin"/>
    <property type="evidence" value="ECO:0007669"/>
    <property type="project" value="TreeGrafter"/>
</dbReference>
<feature type="region of interest" description="Disordered" evidence="11">
    <location>
        <begin position="95"/>
        <end position="117"/>
    </location>
</feature>
<dbReference type="GO" id="GO:0014826">
    <property type="term" value="P:vein smooth muscle contraction"/>
    <property type="evidence" value="ECO:0007669"/>
    <property type="project" value="TreeGrafter"/>
</dbReference>
<evidence type="ECO:0000313" key="15">
    <source>
        <dbReference type="Ensembl" id="ENSOMEP00000002714.1"/>
    </source>
</evidence>
<comment type="function">
    <text evidence="1">Endothelins are endothelium-derived vasoconstrictor peptides.</text>
</comment>
<feature type="domain" description="Endothelin-like toxin" evidence="13">
    <location>
        <begin position="59"/>
        <end position="80"/>
    </location>
</feature>
<name>A0A3B3BC33_ORYME</name>
<dbReference type="OMA" id="PQRIRRA"/>
<dbReference type="InterPro" id="IPR020475">
    <property type="entry name" value="Endothelin"/>
</dbReference>
<dbReference type="GO" id="GO:0006874">
    <property type="term" value="P:intracellular calcium ion homeostasis"/>
    <property type="evidence" value="ECO:0007669"/>
    <property type="project" value="TreeGrafter"/>
</dbReference>
<dbReference type="Proteomes" id="UP000261560">
    <property type="component" value="Unplaced"/>
</dbReference>
<keyword evidence="7" id="KW-1015">Disulfide bond</keyword>
<reference evidence="14" key="2">
    <citation type="journal article" name="BMC Genomics">
        <title>Long-read sequencing and de novo genome assembly of marine medaka (Oryzias melastigma).</title>
        <authorList>
            <person name="Liang P."/>
            <person name="Saqib H.S.A."/>
            <person name="Ni X."/>
            <person name="Shen Y."/>
        </authorList>
    </citation>
    <scope>NUCLEOTIDE SEQUENCE</scope>
    <source>
        <strain evidence="14">Bigg-433</strain>
    </source>
</reference>
<evidence type="ECO:0000256" key="11">
    <source>
        <dbReference type="SAM" id="MobiDB-lite"/>
    </source>
</evidence>
<dbReference type="GO" id="GO:0005179">
    <property type="term" value="F:hormone activity"/>
    <property type="evidence" value="ECO:0007669"/>
    <property type="project" value="TreeGrafter"/>
</dbReference>
<evidence type="ECO:0000256" key="7">
    <source>
        <dbReference type="ARBA" id="ARBA00023157"/>
    </source>
</evidence>
<dbReference type="STRING" id="30732.ENSOMEP00000002714"/>
<dbReference type="InterPro" id="IPR019764">
    <property type="entry name" value="Endothelin_toxin_CS"/>
</dbReference>
<evidence type="ECO:0000256" key="8">
    <source>
        <dbReference type="ARBA" id="ARBA00023322"/>
    </source>
</evidence>
<dbReference type="AlphaFoldDB" id="A0A3B3BC33"/>
<evidence type="ECO:0000256" key="10">
    <source>
        <dbReference type="ARBA" id="ARBA00041850"/>
    </source>
</evidence>
<evidence type="ECO:0000256" key="12">
    <source>
        <dbReference type="SAM" id="SignalP"/>
    </source>
</evidence>
<evidence type="ECO:0000313" key="16">
    <source>
        <dbReference type="Proteomes" id="UP000261560"/>
    </source>
</evidence>
<keyword evidence="16" id="KW-1185">Reference proteome</keyword>
<feature type="chain" id="PRO_5044588529" description="Endothelin-3" evidence="12">
    <location>
        <begin position="25"/>
        <end position="155"/>
    </location>
</feature>
<proteinExistence type="inferred from homology"/>
<dbReference type="PROSITE" id="PS00270">
    <property type="entry name" value="ENDOTHELIN"/>
    <property type="match status" value="1"/>
</dbReference>
<dbReference type="GO" id="GO:0005615">
    <property type="term" value="C:extracellular space"/>
    <property type="evidence" value="ECO:0007669"/>
    <property type="project" value="TreeGrafter"/>
</dbReference>
<dbReference type="OrthoDB" id="9943124at2759"/>
<dbReference type="Ensembl" id="ENSOMET00000012026.1">
    <property type="protein sequence ID" value="ENSOMEP00000002714.1"/>
    <property type="gene ID" value="ENSOMEG00000003661.1"/>
</dbReference>
<dbReference type="PANTHER" id="PTHR13874:SF11">
    <property type="entry name" value="ENDOTHELIN-3"/>
    <property type="match status" value="1"/>
</dbReference>
<dbReference type="GO" id="GO:0019229">
    <property type="term" value="P:regulation of vasoconstriction"/>
    <property type="evidence" value="ECO:0007669"/>
    <property type="project" value="InterPro"/>
</dbReference>
<dbReference type="PaxDb" id="30732-ENSOMEP00000002714"/>